<gene>
    <name evidence="2" type="ORF">NX786_15130</name>
</gene>
<feature type="signal peptide" evidence="1">
    <location>
        <begin position="1"/>
        <end position="25"/>
    </location>
</feature>
<keyword evidence="1" id="KW-0732">Signal</keyword>
<evidence type="ECO:0000313" key="3">
    <source>
        <dbReference type="Proteomes" id="UP001165263"/>
    </source>
</evidence>
<protein>
    <submittedName>
        <fullName evidence="2">Tetratricopeptide repeat protein</fullName>
    </submittedName>
</protein>
<organism evidence="2 3">
    <name type="scientific">Telluria mixta</name>
    <dbReference type="NCBI Taxonomy" id="34071"/>
    <lineage>
        <taxon>Bacteria</taxon>
        <taxon>Pseudomonadati</taxon>
        <taxon>Pseudomonadota</taxon>
        <taxon>Betaproteobacteria</taxon>
        <taxon>Burkholderiales</taxon>
        <taxon>Oxalobacteraceae</taxon>
        <taxon>Telluria group</taxon>
        <taxon>Telluria</taxon>
    </lineage>
</organism>
<dbReference type="RefSeq" id="WP_259449771.1">
    <property type="nucleotide sequence ID" value="NZ_CP119520.1"/>
</dbReference>
<evidence type="ECO:0000313" key="2">
    <source>
        <dbReference type="EMBL" id="MCS0630669.1"/>
    </source>
</evidence>
<feature type="chain" id="PRO_5046035048" evidence="1">
    <location>
        <begin position="26"/>
        <end position="424"/>
    </location>
</feature>
<sequence length="424" mass="46437">MTFLRKDTWLAAMLACALACAPALAAENVENLADSGDAAAENPEQALYREALEALSEGRRSDASATLRRLVEQAPLHAGAFLELALTQCSLGNADEAERLFAIIETRFSPTRDLLTLIAETREAGCKQWVPSRSTVVTLGRGFDRNVNQGTSVSSLIVDRGGPIELPLLPEFQPHADQYSVIGVDHLRELTPNGSIGYLQYQVRRNDALRQYDSAAVYAGVESPWRVGRWTVHASGALGAVSLGGHMYQRQGQVQARVNPGLPLPAGAQLNLIAGATYSDYLTLTNFNSLMLEGRALLTWREGPLVASATAGLMTDQARDQRPGGNRHGNFASLMLKRTLSENVTGELGYTRQTWNSALPYAPELLIDAVRAQRTQMVRADLSYQLGKGQTLHLEARAVRNNENISIFQYNNRILQLSLQWQLP</sequence>
<dbReference type="InterPro" id="IPR011990">
    <property type="entry name" value="TPR-like_helical_dom_sf"/>
</dbReference>
<reference evidence="2" key="1">
    <citation type="submission" date="2022-08" db="EMBL/GenBank/DDBJ databases">
        <title>Reclassification of Massilia species as members of the genera Telluria, Duganella, Pseudoduganella, Mokoshia gen. nov. and Zemynaea gen. nov. using orthogonal and non-orthogonal genome-based approaches.</title>
        <authorList>
            <person name="Bowman J.P."/>
        </authorList>
    </citation>
    <scope>NUCLEOTIDE SEQUENCE</scope>
    <source>
        <strain evidence="2">LMG 11547</strain>
    </source>
</reference>
<dbReference type="Gene3D" id="1.25.40.10">
    <property type="entry name" value="Tetratricopeptide repeat domain"/>
    <property type="match status" value="1"/>
</dbReference>
<comment type="caution">
    <text evidence="2">The sequence shown here is derived from an EMBL/GenBank/DDBJ whole genome shotgun (WGS) entry which is preliminary data.</text>
</comment>
<proteinExistence type="predicted"/>
<keyword evidence="3" id="KW-1185">Reference proteome</keyword>
<dbReference type="EMBL" id="JANUHC010000005">
    <property type="protein sequence ID" value="MCS0630669.1"/>
    <property type="molecule type" value="Genomic_DNA"/>
</dbReference>
<evidence type="ECO:0000256" key="1">
    <source>
        <dbReference type="SAM" id="SignalP"/>
    </source>
</evidence>
<name>A0ABT2BZV2_9BURK</name>
<dbReference type="Proteomes" id="UP001165263">
    <property type="component" value="Unassembled WGS sequence"/>
</dbReference>
<accession>A0ABT2BZV2</accession>
<dbReference type="SUPFAM" id="SSF48452">
    <property type="entry name" value="TPR-like"/>
    <property type="match status" value="1"/>
</dbReference>